<protein>
    <submittedName>
        <fullName evidence="2">Uncharacterized protein</fullName>
    </submittedName>
</protein>
<feature type="non-terminal residue" evidence="2">
    <location>
        <position position="277"/>
    </location>
</feature>
<reference evidence="2" key="1">
    <citation type="submission" date="2022-06" db="EMBL/GenBank/DDBJ databases">
        <authorList>
            <consortium name="SYNGENTA / RWTH Aachen University"/>
        </authorList>
    </citation>
    <scope>NUCLEOTIDE SEQUENCE</scope>
</reference>
<accession>A0AAV0AUM5</accession>
<dbReference type="Proteomes" id="UP001153365">
    <property type="component" value="Unassembled WGS sequence"/>
</dbReference>
<feature type="region of interest" description="Disordered" evidence="1">
    <location>
        <begin position="80"/>
        <end position="115"/>
    </location>
</feature>
<evidence type="ECO:0000256" key="1">
    <source>
        <dbReference type="SAM" id="MobiDB-lite"/>
    </source>
</evidence>
<dbReference type="EMBL" id="CALTRL010001737">
    <property type="protein sequence ID" value="CAH7673532.1"/>
    <property type="molecule type" value="Genomic_DNA"/>
</dbReference>
<name>A0AAV0AUM5_PHAPC</name>
<dbReference type="AlphaFoldDB" id="A0AAV0AUM5"/>
<proteinExistence type="predicted"/>
<organism evidence="2 3">
    <name type="scientific">Phakopsora pachyrhizi</name>
    <name type="common">Asian soybean rust disease fungus</name>
    <dbReference type="NCBI Taxonomy" id="170000"/>
    <lineage>
        <taxon>Eukaryota</taxon>
        <taxon>Fungi</taxon>
        <taxon>Dikarya</taxon>
        <taxon>Basidiomycota</taxon>
        <taxon>Pucciniomycotina</taxon>
        <taxon>Pucciniomycetes</taxon>
        <taxon>Pucciniales</taxon>
        <taxon>Phakopsoraceae</taxon>
        <taxon>Phakopsora</taxon>
    </lineage>
</organism>
<comment type="caution">
    <text evidence="2">The sequence shown here is derived from an EMBL/GenBank/DDBJ whole genome shotgun (WGS) entry which is preliminary data.</text>
</comment>
<gene>
    <name evidence="2" type="ORF">PPACK8108_LOCUS8403</name>
</gene>
<evidence type="ECO:0000313" key="3">
    <source>
        <dbReference type="Proteomes" id="UP001153365"/>
    </source>
</evidence>
<sequence>MPIDDRRALRHLLDTRTFGSLPAQSDHVYQRVPTYNPLADGFTGLAYHVHYPGEHLRHPHPQPRSTEIFRGLGLQPAAKGINSLNDSVPSDSGEELWQVSRDDEDDGGEGKGDTALSEMAVGARSLALIFDDPRALEAALDGLTVEFDWSELERVFEPGEMERLSGRLETSRDLRAFVIIEPFSGSAFDNRLEDLGSEGRPEGLQFPAAWSLPLSDLPTERMRFVMRISVDQMRRSFKKDCDYSDDWEKRRQTNCLMVEFTVSSFKTPNQSLGRISP</sequence>
<evidence type="ECO:0000313" key="2">
    <source>
        <dbReference type="EMBL" id="CAH7673532.1"/>
    </source>
</evidence>
<keyword evidence="3" id="KW-1185">Reference proteome</keyword>